<evidence type="ECO:0000256" key="1">
    <source>
        <dbReference type="SAM" id="MobiDB-lite"/>
    </source>
</evidence>
<feature type="domain" description="AMP-dependent synthetase/ligase" evidence="2">
    <location>
        <begin position="73"/>
        <end position="461"/>
    </location>
</feature>
<gene>
    <name evidence="4" type="ORF">IFR04_000818</name>
</gene>
<accession>A0A8H8BW24</accession>
<proteinExistence type="predicted"/>
<dbReference type="Pfam" id="PF00501">
    <property type="entry name" value="AMP-binding"/>
    <property type="match status" value="1"/>
</dbReference>
<dbReference type="PANTHER" id="PTHR43201:SF30">
    <property type="entry name" value="AMP-DEPENDENT SYNTHETASE_LIGASE DOMAIN-CONTAINING PROTEIN"/>
    <property type="match status" value="1"/>
</dbReference>
<dbReference type="SUPFAM" id="SSF56801">
    <property type="entry name" value="Acetyl-CoA synthetase-like"/>
    <property type="match status" value="1"/>
</dbReference>
<dbReference type="PANTHER" id="PTHR43201">
    <property type="entry name" value="ACYL-COA SYNTHETASE"/>
    <property type="match status" value="1"/>
</dbReference>
<evidence type="ECO:0000313" key="5">
    <source>
        <dbReference type="Proteomes" id="UP000664132"/>
    </source>
</evidence>
<evidence type="ECO:0000313" key="4">
    <source>
        <dbReference type="EMBL" id="KAG4426111.1"/>
    </source>
</evidence>
<comment type="caution">
    <text evidence="4">The sequence shown here is derived from an EMBL/GenBank/DDBJ whole genome shotgun (WGS) entry which is preliminary data.</text>
</comment>
<dbReference type="PROSITE" id="PS00455">
    <property type="entry name" value="AMP_BINDING"/>
    <property type="match status" value="1"/>
</dbReference>
<dbReference type="Proteomes" id="UP000664132">
    <property type="component" value="Unassembled WGS sequence"/>
</dbReference>
<dbReference type="EMBL" id="JAFJYH010000005">
    <property type="protein sequence ID" value="KAG4426111.1"/>
    <property type="molecule type" value="Genomic_DNA"/>
</dbReference>
<feature type="region of interest" description="Disordered" evidence="1">
    <location>
        <begin position="558"/>
        <end position="589"/>
    </location>
</feature>
<keyword evidence="5" id="KW-1185">Reference proteome</keyword>
<protein>
    <recommendedName>
        <fullName evidence="6">Acetyl-CoA synthetase-like protein</fullName>
    </recommendedName>
</protein>
<evidence type="ECO:0000259" key="2">
    <source>
        <dbReference type="Pfam" id="PF00501"/>
    </source>
</evidence>
<dbReference type="InterPro" id="IPR020845">
    <property type="entry name" value="AMP-binding_CS"/>
</dbReference>
<name>A0A8H8BW24_9HELO</name>
<dbReference type="InterPro" id="IPR000873">
    <property type="entry name" value="AMP-dep_synth/lig_dom"/>
</dbReference>
<dbReference type="AlphaFoldDB" id="A0A8H8BW24"/>
<dbReference type="GO" id="GO:0006631">
    <property type="term" value="P:fatty acid metabolic process"/>
    <property type="evidence" value="ECO:0007669"/>
    <property type="project" value="TreeGrafter"/>
</dbReference>
<dbReference type="GO" id="GO:0031956">
    <property type="term" value="F:medium-chain fatty acid-CoA ligase activity"/>
    <property type="evidence" value="ECO:0007669"/>
    <property type="project" value="TreeGrafter"/>
</dbReference>
<dbReference type="Gene3D" id="3.40.50.12780">
    <property type="entry name" value="N-terminal domain of ligase-like"/>
    <property type="match status" value="1"/>
</dbReference>
<reference evidence="4" key="1">
    <citation type="submission" date="2021-02" db="EMBL/GenBank/DDBJ databases">
        <title>Genome sequence Cadophora malorum strain M34.</title>
        <authorList>
            <person name="Stefanovic E."/>
            <person name="Vu D."/>
            <person name="Scully C."/>
            <person name="Dijksterhuis J."/>
            <person name="Roader J."/>
            <person name="Houbraken J."/>
        </authorList>
    </citation>
    <scope>NUCLEOTIDE SEQUENCE</scope>
    <source>
        <strain evidence="4">M34</strain>
    </source>
</reference>
<sequence length="635" mass="69494">MYSSLKKLFWVSMSYMSGGISPILDTIRSMRGRMPPLLNWNPSGMPEHDLAILSGPTEPVLLEETISEKFAAMCRKVPGRTAVKTPSSQLLYLELDLESDALALGLLELGIRNGDRVAISLGNCVPYAVISYACFKIGAVVVPLNPAYTAEQVIAALRHIEAACFALSTEITLPYKEPKSTASLLDAVVSEGRRGSPIRKVLLIDNSDGRADKSKIGFNVDYDELIASNLNGTLPPQPSLKNSDLATIQFTSGTTSSPKAACLSHRNVLNNAFLVGRGMQLTEQDIICCPPPLYHCFGLVLGLLSAMSYGACVVLPSEAFDARAVLHSVEQDKPTALYGVPTMFLAELELLSQGFLKTQNFSHLRTGVIGGSPIPAALRKTLHEKLNLSDLANCYGLTESSPIICMTHPPDKLGRKLNTVGQMLPHTSLKIVARDNPTKTLRRGEKGELLISGYCVMKGYWEDEKRTSEALVVESRKGVKTVWLRSGDEAMVDDDGYIRITGRIKDIIIRGGENIYPPEIENVLLQHPLIGNASVVGLPDERYGEVIGAFIVARDGVKTEGKGSHGTNNSHDGKRETSETPPSSLSKEDVQQWVRERLSKMMIPKHVFWVEKMPLTASGKIEKYKLRQLGIDRLQ</sequence>
<dbReference type="InterPro" id="IPR045851">
    <property type="entry name" value="AMP-bd_C_sf"/>
</dbReference>
<dbReference type="OrthoDB" id="10253115at2759"/>
<organism evidence="4 5">
    <name type="scientific">Cadophora malorum</name>
    <dbReference type="NCBI Taxonomy" id="108018"/>
    <lineage>
        <taxon>Eukaryota</taxon>
        <taxon>Fungi</taxon>
        <taxon>Dikarya</taxon>
        <taxon>Ascomycota</taxon>
        <taxon>Pezizomycotina</taxon>
        <taxon>Leotiomycetes</taxon>
        <taxon>Helotiales</taxon>
        <taxon>Ploettnerulaceae</taxon>
        <taxon>Cadophora</taxon>
    </lineage>
</organism>
<dbReference type="Pfam" id="PF13193">
    <property type="entry name" value="AMP-binding_C"/>
    <property type="match status" value="1"/>
</dbReference>
<evidence type="ECO:0000259" key="3">
    <source>
        <dbReference type="Pfam" id="PF13193"/>
    </source>
</evidence>
<dbReference type="InterPro" id="IPR042099">
    <property type="entry name" value="ANL_N_sf"/>
</dbReference>
<evidence type="ECO:0008006" key="6">
    <source>
        <dbReference type="Google" id="ProtNLM"/>
    </source>
</evidence>
<dbReference type="InterPro" id="IPR025110">
    <property type="entry name" value="AMP-bd_C"/>
</dbReference>
<feature type="domain" description="AMP-binding enzyme C-terminal" evidence="3">
    <location>
        <begin position="519"/>
        <end position="620"/>
    </location>
</feature>
<dbReference type="Gene3D" id="3.30.300.30">
    <property type="match status" value="1"/>
</dbReference>